<dbReference type="EMBL" id="JAABOA010005694">
    <property type="protein sequence ID" value="KAF9574527.1"/>
    <property type="molecule type" value="Genomic_DNA"/>
</dbReference>
<sequence>MAPANAPLLARRPSTRTRSAASMSYASSSITSNTSPGRQGSTLTRAQQQQQQAREENHRRENDSTSATSSVSTPTGVSGRPGRPRKDLGLDMDRPRKTRGRPPKTKDPSPTPSSSYSRSPSAAPGLRSPSASSAKDAPMDADEEETAAPLTRRRSATRQSGRQSAQSKSRESSPKSETRTASVTDNHETSVPLLDQEEGQESGNSDDDNGDDEDDDDDDDEDRGSDEDHKERKQSKTLQGKSNAGTSKRFLRSSRLSSKGASLLDDDVVGQDLKAELGHYTLEQQRLKSRTTAANVLIRIIRQGVENSEQINAEMVNSQEHELIQRAFGTDIEELSLNLAGHMSATDESSEDDDGVTLDLKREHRHIKALLNEASLDYKEMRKRAYFRKTLDLDEEEVKINAGTHPDLLAELQAIEQRKQARRSIIEAQKEYTMRMHENAYQAACKAANDQYH</sequence>
<reference evidence="2" key="1">
    <citation type="journal article" date="2020" name="Fungal Divers.">
        <title>Resolving the Mortierellaceae phylogeny through synthesis of multi-gene phylogenetics and phylogenomics.</title>
        <authorList>
            <person name="Vandepol N."/>
            <person name="Liber J."/>
            <person name="Desiro A."/>
            <person name="Na H."/>
            <person name="Kennedy M."/>
            <person name="Barry K."/>
            <person name="Grigoriev I.V."/>
            <person name="Miller A.N."/>
            <person name="O'Donnell K."/>
            <person name="Stajich J.E."/>
            <person name="Bonito G."/>
        </authorList>
    </citation>
    <scope>NUCLEOTIDE SEQUENCE</scope>
    <source>
        <strain evidence="2">KOD1015</strain>
    </source>
</reference>
<feature type="region of interest" description="Disordered" evidence="1">
    <location>
        <begin position="1"/>
        <end position="257"/>
    </location>
</feature>
<feature type="compositionally biased region" description="Polar residues" evidence="1">
    <location>
        <begin position="36"/>
        <end position="46"/>
    </location>
</feature>
<accession>A0A9P6K9W3</accession>
<dbReference type="OrthoDB" id="2442703at2759"/>
<feature type="compositionally biased region" description="Basic and acidic residues" evidence="1">
    <location>
        <begin position="53"/>
        <end position="63"/>
    </location>
</feature>
<proteinExistence type="predicted"/>
<evidence type="ECO:0000313" key="2">
    <source>
        <dbReference type="EMBL" id="KAF9574527.1"/>
    </source>
</evidence>
<name>A0A9P6K9W3_9FUNG</name>
<feature type="compositionally biased region" description="Polar residues" evidence="1">
    <location>
        <begin position="157"/>
        <end position="167"/>
    </location>
</feature>
<dbReference type="Proteomes" id="UP000780801">
    <property type="component" value="Unassembled WGS sequence"/>
</dbReference>
<feature type="non-terminal residue" evidence="2">
    <location>
        <position position="1"/>
    </location>
</feature>
<comment type="caution">
    <text evidence="2">The sequence shown here is derived from an EMBL/GenBank/DDBJ whole genome shotgun (WGS) entry which is preliminary data.</text>
</comment>
<feature type="compositionally biased region" description="Low complexity" evidence="1">
    <location>
        <begin position="1"/>
        <end position="35"/>
    </location>
</feature>
<feature type="compositionally biased region" description="Low complexity" evidence="1">
    <location>
        <begin position="64"/>
        <end position="78"/>
    </location>
</feature>
<feature type="compositionally biased region" description="Basic and acidic residues" evidence="1">
    <location>
        <begin position="84"/>
        <end position="95"/>
    </location>
</feature>
<feature type="compositionally biased region" description="Polar residues" evidence="1">
    <location>
        <begin position="236"/>
        <end position="246"/>
    </location>
</feature>
<feature type="compositionally biased region" description="Basic and acidic residues" evidence="1">
    <location>
        <begin position="168"/>
        <end position="178"/>
    </location>
</feature>
<evidence type="ECO:0000313" key="3">
    <source>
        <dbReference type="Proteomes" id="UP000780801"/>
    </source>
</evidence>
<protein>
    <submittedName>
        <fullName evidence="2">Uncharacterized protein</fullName>
    </submittedName>
</protein>
<gene>
    <name evidence="2" type="ORF">BGW38_008313</name>
</gene>
<keyword evidence="3" id="KW-1185">Reference proteome</keyword>
<dbReference type="AlphaFoldDB" id="A0A9P6K9W3"/>
<feature type="compositionally biased region" description="Acidic residues" evidence="1">
    <location>
        <begin position="195"/>
        <end position="225"/>
    </location>
</feature>
<evidence type="ECO:0000256" key="1">
    <source>
        <dbReference type="SAM" id="MobiDB-lite"/>
    </source>
</evidence>
<organism evidence="2 3">
    <name type="scientific">Lunasporangiospora selenospora</name>
    <dbReference type="NCBI Taxonomy" id="979761"/>
    <lineage>
        <taxon>Eukaryota</taxon>
        <taxon>Fungi</taxon>
        <taxon>Fungi incertae sedis</taxon>
        <taxon>Mucoromycota</taxon>
        <taxon>Mortierellomycotina</taxon>
        <taxon>Mortierellomycetes</taxon>
        <taxon>Mortierellales</taxon>
        <taxon>Mortierellaceae</taxon>
        <taxon>Lunasporangiospora</taxon>
    </lineage>
</organism>
<feature type="compositionally biased region" description="Low complexity" evidence="1">
    <location>
        <begin position="112"/>
        <end position="124"/>
    </location>
</feature>